<feature type="region of interest" description="Disordered" evidence="1">
    <location>
        <begin position="36"/>
        <end position="91"/>
    </location>
</feature>
<reference evidence="2" key="1">
    <citation type="submission" date="2024-05" db="EMBL/GenBank/DDBJ databases">
        <title>Planctomycetes of the genus Singulisphaera possess chitinolytic capabilities.</title>
        <authorList>
            <person name="Ivanova A."/>
        </authorList>
    </citation>
    <scope>NUCLEOTIDE SEQUENCE</scope>
    <source>
        <strain evidence="2">Ch08T</strain>
    </source>
</reference>
<protein>
    <submittedName>
        <fullName evidence="2">Uncharacterized protein</fullName>
    </submittedName>
</protein>
<gene>
    <name evidence="2" type="ORF">V5E97_11350</name>
</gene>
<name>A0AAU7CME5_9BACT</name>
<dbReference type="EMBL" id="CP155447">
    <property type="protein sequence ID" value="XBH06604.1"/>
    <property type="molecule type" value="Genomic_DNA"/>
</dbReference>
<accession>A0AAU7CME5</accession>
<evidence type="ECO:0000313" key="2">
    <source>
        <dbReference type="EMBL" id="XBH06604.1"/>
    </source>
</evidence>
<dbReference type="AlphaFoldDB" id="A0AAU7CME5"/>
<proteinExistence type="predicted"/>
<dbReference type="RefSeq" id="WP_406699453.1">
    <property type="nucleotide sequence ID" value="NZ_CP155447.1"/>
</dbReference>
<sequence length="138" mass="14539">MLIHNDLDGLHEQIRGAFITAHQAVNDELARLQAPALTSRASPAPAVNGTGHRNGTEAHPNGPTSKSNGASPRTNGAGGRPSKPATANQVRAIVTIARRQHADLEGLLRDEYGVARPEDLSLADASRFIDQLKVADAV</sequence>
<feature type="compositionally biased region" description="Polar residues" evidence="1">
    <location>
        <begin position="62"/>
        <end position="74"/>
    </location>
</feature>
<organism evidence="2">
    <name type="scientific">Singulisphaera sp. Ch08</name>
    <dbReference type="NCBI Taxonomy" id="3120278"/>
    <lineage>
        <taxon>Bacteria</taxon>
        <taxon>Pseudomonadati</taxon>
        <taxon>Planctomycetota</taxon>
        <taxon>Planctomycetia</taxon>
        <taxon>Isosphaerales</taxon>
        <taxon>Isosphaeraceae</taxon>
        <taxon>Singulisphaera</taxon>
    </lineage>
</organism>
<evidence type="ECO:0000256" key="1">
    <source>
        <dbReference type="SAM" id="MobiDB-lite"/>
    </source>
</evidence>